<accession>A0A4Q7L6E0</accession>
<keyword evidence="2" id="KW-0813">Transport</keyword>
<dbReference type="GO" id="GO:0034040">
    <property type="term" value="F:ATPase-coupled lipid transmembrane transporter activity"/>
    <property type="evidence" value="ECO:0007669"/>
    <property type="project" value="TreeGrafter"/>
</dbReference>
<dbReference type="EMBL" id="SGWQ01000001">
    <property type="protein sequence ID" value="RZS44874.1"/>
    <property type="molecule type" value="Genomic_DNA"/>
</dbReference>
<feature type="transmembrane region" description="Helical" evidence="10">
    <location>
        <begin position="12"/>
        <end position="35"/>
    </location>
</feature>
<evidence type="ECO:0000256" key="2">
    <source>
        <dbReference type="ARBA" id="ARBA00022448"/>
    </source>
</evidence>
<evidence type="ECO:0000256" key="8">
    <source>
        <dbReference type="ARBA" id="ARBA00023136"/>
    </source>
</evidence>
<dbReference type="SMART" id="SM00382">
    <property type="entry name" value="AAA"/>
    <property type="match status" value="1"/>
</dbReference>
<sequence>MNTTRSGARIAGAAVCTILSSALCVLLAALLAITVDSVIASGSVDRLGVLAVMAAVAVIVRLGLGSAREAMLAPVRARTRATGLGAVFDTAAALPWLAGFVVIAADFGLIVTVALIVHIGLMLSGVRRGAAHDAVHGLMVIAVLGYGTQQVLAEQLSTGRMLAFTVAAAILLAPLRQVAADARLPKTIAALLPNGGRAEIIELTGRVELRKVGWDGPPAVRDVSLDCPAGSFVAVVGRSGSGKSTLLRLLAGGHRPTRGKIRFDGVDIAELNAGRGYVPQHPEIVAGTIADNIAMDAPAASQEDIAWAATTAGLNEEVLRLPDGYRTVLTDGGAELSGGQRQRVALARALAGRPAVLLLDDATSALDEAAEAEVHAALARAGCTRIVVAQRVSTVRRADQIVVLDRGRIAERGTHLELATANGVYRELFGLRTASAPAGTARRPRRVSPVPTEVQWSELQRDPKAVAALADQGEVRVRRRDGEALVLTRQDQRDALVGGAALTARALRSVLYLVDEPRAAAALAEEFPWLDVLAPAERARFTAEFVRTCQASAELGTWSAITALVARWKSIATQSAALEGTS</sequence>
<evidence type="ECO:0000256" key="10">
    <source>
        <dbReference type="SAM" id="Phobius"/>
    </source>
</evidence>
<dbReference type="InterPro" id="IPR017871">
    <property type="entry name" value="ABC_transporter-like_CS"/>
</dbReference>
<feature type="transmembrane region" description="Helical" evidence="10">
    <location>
        <begin position="109"/>
        <end position="126"/>
    </location>
</feature>
<evidence type="ECO:0000259" key="11">
    <source>
        <dbReference type="PROSITE" id="PS50893"/>
    </source>
</evidence>
<proteinExistence type="inferred from homology"/>
<dbReference type="PROSITE" id="PS00211">
    <property type="entry name" value="ABC_TRANSPORTER_1"/>
    <property type="match status" value="1"/>
</dbReference>
<protein>
    <submittedName>
        <fullName evidence="12">ABC transporter family protein</fullName>
    </submittedName>
</protein>
<evidence type="ECO:0000256" key="6">
    <source>
        <dbReference type="ARBA" id="ARBA00022840"/>
    </source>
</evidence>
<dbReference type="AlphaFoldDB" id="A0A4Q7L6E0"/>
<dbReference type="Pfam" id="PF00005">
    <property type="entry name" value="ABC_tran"/>
    <property type="match status" value="1"/>
</dbReference>
<dbReference type="SUPFAM" id="SSF52540">
    <property type="entry name" value="P-loop containing nucleoside triphosphate hydrolases"/>
    <property type="match status" value="1"/>
</dbReference>
<dbReference type="SUPFAM" id="SSF90123">
    <property type="entry name" value="ABC transporter transmembrane region"/>
    <property type="match status" value="1"/>
</dbReference>
<feature type="domain" description="ABC transporter" evidence="11">
    <location>
        <begin position="204"/>
        <end position="431"/>
    </location>
</feature>
<reference evidence="12 13" key="1">
    <citation type="submission" date="2019-02" db="EMBL/GenBank/DDBJ databases">
        <title>Genomic Encyclopedia of Type Strains, Phase IV (KMG-IV): sequencing the most valuable type-strain genomes for metagenomic binning, comparative biology and taxonomic classification.</title>
        <authorList>
            <person name="Goeker M."/>
        </authorList>
    </citation>
    <scope>NUCLEOTIDE SEQUENCE [LARGE SCALE GENOMIC DNA]</scope>
    <source>
        <strain evidence="12 13">DSM 101727</strain>
    </source>
</reference>
<comment type="similarity">
    <text evidence="9">Belongs to the ABC transporter superfamily. Lipid exporter (TC 3.A.1.106) family.</text>
</comment>
<organism evidence="12 13">
    <name type="scientific">Herbihabitans rhizosphaerae</name>
    <dbReference type="NCBI Taxonomy" id="1872711"/>
    <lineage>
        <taxon>Bacteria</taxon>
        <taxon>Bacillati</taxon>
        <taxon>Actinomycetota</taxon>
        <taxon>Actinomycetes</taxon>
        <taxon>Pseudonocardiales</taxon>
        <taxon>Pseudonocardiaceae</taxon>
        <taxon>Herbihabitans</taxon>
    </lineage>
</organism>
<evidence type="ECO:0000256" key="5">
    <source>
        <dbReference type="ARBA" id="ARBA00022741"/>
    </source>
</evidence>
<evidence type="ECO:0000256" key="7">
    <source>
        <dbReference type="ARBA" id="ARBA00022989"/>
    </source>
</evidence>
<comment type="caution">
    <text evidence="12">The sequence shown here is derived from an EMBL/GenBank/DDBJ whole genome shotgun (WGS) entry which is preliminary data.</text>
</comment>
<comment type="subcellular location">
    <subcellularLocation>
        <location evidence="1">Cell membrane</location>
        <topology evidence="1">Multi-pass membrane protein</topology>
    </subcellularLocation>
</comment>
<dbReference type="RefSeq" id="WP_165401208.1">
    <property type="nucleotide sequence ID" value="NZ_SGWQ01000001.1"/>
</dbReference>
<feature type="transmembrane region" description="Helical" evidence="10">
    <location>
        <begin position="84"/>
        <end position="103"/>
    </location>
</feature>
<dbReference type="Proteomes" id="UP000294257">
    <property type="component" value="Unassembled WGS sequence"/>
</dbReference>
<keyword evidence="4 10" id="KW-0812">Transmembrane</keyword>
<keyword evidence="13" id="KW-1185">Reference proteome</keyword>
<feature type="transmembrane region" description="Helical" evidence="10">
    <location>
        <begin position="133"/>
        <end position="152"/>
    </location>
</feature>
<gene>
    <name evidence="12" type="ORF">EV193_101754</name>
</gene>
<feature type="transmembrane region" description="Helical" evidence="10">
    <location>
        <begin position="47"/>
        <end position="64"/>
    </location>
</feature>
<name>A0A4Q7L6E0_9PSEU</name>
<dbReference type="Gene3D" id="3.40.50.300">
    <property type="entry name" value="P-loop containing nucleotide triphosphate hydrolases"/>
    <property type="match status" value="1"/>
</dbReference>
<dbReference type="PROSITE" id="PS50893">
    <property type="entry name" value="ABC_TRANSPORTER_2"/>
    <property type="match status" value="1"/>
</dbReference>
<evidence type="ECO:0000313" key="12">
    <source>
        <dbReference type="EMBL" id="RZS44874.1"/>
    </source>
</evidence>
<dbReference type="InterPro" id="IPR027417">
    <property type="entry name" value="P-loop_NTPase"/>
</dbReference>
<evidence type="ECO:0000313" key="13">
    <source>
        <dbReference type="Proteomes" id="UP000294257"/>
    </source>
</evidence>
<keyword evidence="3" id="KW-1003">Cell membrane</keyword>
<dbReference type="FunFam" id="3.40.50.300:FF:000299">
    <property type="entry name" value="ABC transporter ATP-binding protein/permease"/>
    <property type="match status" value="1"/>
</dbReference>
<dbReference type="InterPro" id="IPR039421">
    <property type="entry name" value="Type_1_exporter"/>
</dbReference>
<keyword evidence="6" id="KW-0067">ATP-binding</keyword>
<evidence type="ECO:0000256" key="9">
    <source>
        <dbReference type="ARBA" id="ARBA00061644"/>
    </source>
</evidence>
<evidence type="ECO:0000256" key="1">
    <source>
        <dbReference type="ARBA" id="ARBA00004651"/>
    </source>
</evidence>
<dbReference type="GO" id="GO:0016887">
    <property type="term" value="F:ATP hydrolysis activity"/>
    <property type="evidence" value="ECO:0007669"/>
    <property type="project" value="InterPro"/>
</dbReference>
<dbReference type="PANTHER" id="PTHR24221">
    <property type="entry name" value="ATP-BINDING CASSETTE SUB-FAMILY B"/>
    <property type="match status" value="1"/>
</dbReference>
<dbReference type="GO" id="GO:0005524">
    <property type="term" value="F:ATP binding"/>
    <property type="evidence" value="ECO:0007669"/>
    <property type="project" value="UniProtKB-KW"/>
</dbReference>
<dbReference type="PANTHER" id="PTHR24221:SF654">
    <property type="entry name" value="ATP-BINDING CASSETTE SUB-FAMILY B MEMBER 6"/>
    <property type="match status" value="1"/>
</dbReference>
<keyword evidence="8 10" id="KW-0472">Membrane</keyword>
<dbReference type="InterPro" id="IPR036640">
    <property type="entry name" value="ABC1_TM_sf"/>
</dbReference>
<dbReference type="GO" id="GO:0005886">
    <property type="term" value="C:plasma membrane"/>
    <property type="evidence" value="ECO:0007669"/>
    <property type="project" value="UniProtKB-SubCell"/>
</dbReference>
<evidence type="ECO:0000256" key="3">
    <source>
        <dbReference type="ARBA" id="ARBA00022475"/>
    </source>
</evidence>
<dbReference type="InterPro" id="IPR003439">
    <property type="entry name" value="ABC_transporter-like_ATP-bd"/>
</dbReference>
<evidence type="ECO:0000256" key="4">
    <source>
        <dbReference type="ARBA" id="ARBA00022692"/>
    </source>
</evidence>
<keyword evidence="7 10" id="KW-1133">Transmembrane helix</keyword>
<keyword evidence="5" id="KW-0547">Nucleotide-binding</keyword>
<dbReference type="InterPro" id="IPR003593">
    <property type="entry name" value="AAA+_ATPase"/>
</dbReference>